<dbReference type="AlphaFoldDB" id="A0A0P6X700"/>
<dbReference type="PROSITE" id="PS51257">
    <property type="entry name" value="PROKAR_LIPOPROTEIN"/>
    <property type="match status" value="1"/>
</dbReference>
<dbReference type="RefSeq" id="WP_062420644.1">
    <property type="nucleotide sequence ID" value="NZ_BBYA01000003.1"/>
</dbReference>
<feature type="signal peptide" evidence="2">
    <location>
        <begin position="1"/>
        <end position="24"/>
    </location>
</feature>
<feature type="region of interest" description="Disordered" evidence="1">
    <location>
        <begin position="20"/>
        <end position="66"/>
    </location>
</feature>
<name>A0A0P6X700_9CHLR</name>
<protein>
    <recommendedName>
        <fullName evidence="5">Glucodextranase-like C-terminal domain-containing protein</fullName>
    </recommendedName>
</protein>
<evidence type="ECO:0000256" key="2">
    <source>
        <dbReference type="SAM" id="SignalP"/>
    </source>
</evidence>
<keyword evidence="2" id="KW-0732">Signal</keyword>
<feature type="compositionally biased region" description="Polar residues" evidence="1">
    <location>
        <begin position="20"/>
        <end position="39"/>
    </location>
</feature>
<gene>
    <name evidence="3" type="ORF">ADM99_00580</name>
</gene>
<proteinExistence type="predicted"/>
<accession>A0A0P6X700</accession>
<dbReference type="EMBL" id="LGCK01000001">
    <property type="protein sequence ID" value="KPL75143.1"/>
    <property type="molecule type" value="Genomic_DNA"/>
</dbReference>
<keyword evidence="4" id="KW-1185">Reference proteome</keyword>
<organism evidence="3 4">
    <name type="scientific">Leptolinea tardivitalis</name>
    <dbReference type="NCBI Taxonomy" id="229920"/>
    <lineage>
        <taxon>Bacteria</taxon>
        <taxon>Bacillati</taxon>
        <taxon>Chloroflexota</taxon>
        <taxon>Anaerolineae</taxon>
        <taxon>Anaerolineales</taxon>
        <taxon>Anaerolineaceae</taxon>
        <taxon>Leptolinea</taxon>
    </lineage>
</organism>
<evidence type="ECO:0000313" key="4">
    <source>
        <dbReference type="Proteomes" id="UP000050430"/>
    </source>
</evidence>
<sequence>MKKTGTLILVVLFLLSGCNSPSGNQESEAASTPISVQIQPTIPPEPTIENTPTEIPPTEKPPDPTETAVPEIVHVMWPGSPLGNINQTVHDQVDDKTAPQKQAFGGDDFKNGKYERPFDTDMNYMPFADLVTIQLNRADPLWIYVTFKVNGPLTDEKAQNLHFLVEIDKDLDSRGDILVVSGLPKSTEWSTDSVMVLSNPDINVGGTLVVRPDPNLTEGRGYYEELFNNGKGDDPDLAMSRLSETDPSIVLVAFKNTLTGGEKGKFIWLPWTDIGMLDWSLFDFNDHFTFEQAGYPVKDDMKNYPLKAIWGVDNTCRIPSGFTPNGTMPGLCPNYDPPPSKGRSGGPNCHWTCWGTVAMVCGCK</sequence>
<evidence type="ECO:0008006" key="5">
    <source>
        <dbReference type="Google" id="ProtNLM"/>
    </source>
</evidence>
<feature type="chain" id="PRO_5006132881" description="Glucodextranase-like C-terminal domain-containing protein" evidence="2">
    <location>
        <begin position="25"/>
        <end position="364"/>
    </location>
</feature>
<evidence type="ECO:0000256" key="1">
    <source>
        <dbReference type="SAM" id="MobiDB-lite"/>
    </source>
</evidence>
<comment type="caution">
    <text evidence="3">The sequence shown here is derived from an EMBL/GenBank/DDBJ whole genome shotgun (WGS) entry which is preliminary data.</text>
</comment>
<reference evidence="3 4" key="1">
    <citation type="submission" date="2015-07" db="EMBL/GenBank/DDBJ databases">
        <title>Genome sequence of Leptolinea tardivitalis DSM 16556.</title>
        <authorList>
            <person name="Hemp J."/>
            <person name="Ward L.M."/>
            <person name="Pace L.A."/>
            <person name="Fischer W.W."/>
        </authorList>
    </citation>
    <scope>NUCLEOTIDE SEQUENCE [LARGE SCALE GENOMIC DNA]</scope>
    <source>
        <strain evidence="3 4">YMTK-2</strain>
    </source>
</reference>
<dbReference type="Proteomes" id="UP000050430">
    <property type="component" value="Unassembled WGS sequence"/>
</dbReference>
<evidence type="ECO:0000313" key="3">
    <source>
        <dbReference type="EMBL" id="KPL75143.1"/>
    </source>
</evidence>